<dbReference type="Proteomes" id="UP000293623">
    <property type="component" value="Unassembled WGS sequence"/>
</dbReference>
<proteinExistence type="predicted"/>
<dbReference type="Gene3D" id="3.20.20.140">
    <property type="entry name" value="Metal-dependent hydrolases"/>
    <property type="match status" value="1"/>
</dbReference>
<dbReference type="SMART" id="SM00481">
    <property type="entry name" value="POLIIIAc"/>
    <property type="match status" value="1"/>
</dbReference>
<feature type="domain" description="Polymerase/histidinol phosphatase N-terminal" evidence="2">
    <location>
        <begin position="58"/>
        <end position="138"/>
    </location>
</feature>
<dbReference type="InterPro" id="IPR016195">
    <property type="entry name" value="Pol/histidinol_Pase-like"/>
</dbReference>
<protein>
    <submittedName>
        <fullName evidence="3">PHP domain-containing protein</fullName>
    </submittedName>
</protein>
<dbReference type="InterPro" id="IPR004013">
    <property type="entry name" value="PHP_dom"/>
</dbReference>
<evidence type="ECO:0000256" key="1">
    <source>
        <dbReference type="SAM" id="SignalP"/>
    </source>
</evidence>
<name>A0A4Q2KM53_9SPHN</name>
<feature type="chain" id="PRO_5020239573" evidence="1">
    <location>
        <begin position="39"/>
        <end position="415"/>
    </location>
</feature>
<dbReference type="GO" id="GO:0004534">
    <property type="term" value="F:5'-3' RNA exonuclease activity"/>
    <property type="evidence" value="ECO:0007669"/>
    <property type="project" value="TreeGrafter"/>
</dbReference>
<sequence>MTGPERGRPRSVPLSTSDPMKRCATLLAALLGAAAAQAQENREISFPDTEEGLHVLSVDTHVHTAFSDGGAWPDVRVLEAIRDGLDALAITDHIDTQAHREDIPHPDRNRSFDLARQAAERIGTPMTVIKGAEIAHPTTECIECSHVNALFVTDNNVLRHRGWNDRLGWKTEAPLPDAFASVRAARELGAFIIWNHPGEESPVKMSEFNRQLFEAELVDGIEVVNGPRYWEGAFQFALDNDLAIVGASDIHDTMDNMLKGEALYQALGEPMEQRPATLVLAAEKSETAIADAFEARRTAALYRHTLIGREREVRPIVEAALSLEIVGPEVNGPKVRAPGDPVKVVIRNKASSPFALRRKGTDQILTAGPIIEVPASGETSIWLLPGTDTSALSLEFEVLNALIAPRRTLHVTLEV</sequence>
<organism evidence="3 4">
    <name type="scientific">Pelagerythrobacter rhizovicinus</name>
    <dbReference type="NCBI Taxonomy" id="2268576"/>
    <lineage>
        <taxon>Bacteria</taxon>
        <taxon>Pseudomonadati</taxon>
        <taxon>Pseudomonadota</taxon>
        <taxon>Alphaproteobacteria</taxon>
        <taxon>Sphingomonadales</taxon>
        <taxon>Erythrobacteraceae</taxon>
        <taxon>Pelagerythrobacter</taxon>
    </lineage>
</organism>
<evidence type="ECO:0000313" key="3">
    <source>
        <dbReference type="EMBL" id="RXZ66408.1"/>
    </source>
</evidence>
<evidence type="ECO:0000259" key="2">
    <source>
        <dbReference type="SMART" id="SM00481"/>
    </source>
</evidence>
<gene>
    <name evidence="3" type="ORF">ETX26_06900</name>
</gene>
<dbReference type="OrthoDB" id="9804333at2"/>
<keyword evidence="1" id="KW-0732">Signal</keyword>
<dbReference type="Pfam" id="PF02811">
    <property type="entry name" value="PHP"/>
    <property type="match status" value="1"/>
</dbReference>
<dbReference type="AlphaFoldDB" id="A0A4Q2KM53"/>
<dbReference type="InterPro" id="IPR052018">
    <property type="entry name" value="PHP_domain"/>
</dbReference>
<dbReference type="GO" id="GO:0035312">
    <property type="term" value="F:5'-3' DNA exonuclease activity"/>
    <property type="evidence" value="ECO:0007669"/>
    <property type="project" value="TreeGrafter"/>
</dbReference>
<dbReference type="SUPFAM" id="SSF89550">
    <property type="entry name" value="PHP domain-like"/>
    <property type="match status" value="1"/>
</dbReference>
<dbReference type="PANTHER" id="PTHR42924:SF3">
    <property type="entry name" value="POLYMERASE_HISTIDINOL PHOSPHATASE N-TERMINAL DOMAIN-CONTAINING PROTEIN"/>
    <property type="match status" value="1"/>
</dbReference>
<keyword evidence="4" id="KW-1185">Reference proteome</keyword>
<accession>A0A4Q2KM53</accession>
<dbReference type="InterPro" id="IPR032165">
    <property type="entry name" value="DUF5001"/>
</dbReference>
<dbReference type="EMBL" id="SDPV01000001">
    <property type="protein sequence ID" value="RXZ66408.1"/>
    <property type="molecule type" value="Genomic_DNA"/>
</dbReference>
<dbReference type="Pfam" id="PF16392">
    <property type="entry name" value="DUF5001"/>
    <property type="match status" value="1"/>
</dbReference>
<dbReference type="PANTHER" id="PTHR42924">
    <property type="entry name" value="EXONUCLEASE"/>
    <property type="match status" value="1"/>
</dbReference>
<evidence type="ECO:0000313" key="4">
    <source>
        <dbReference type="Proteomes" id="UP000293623"/>
    </source>
</evidence>
<dbReference type="InterPro" id="IPR003141">
    <property type="entry name" value="Pol/His_phosphatase_N"/>
</dbReference>
<feature type="signal peptide" evidence="1">
    <location>
        <begin position="1"/>
        <end position="38"/>
    </location>
</feature>
<comment type="caution">
    <text evidence="3">The sequence shown here is derived from an EMBL/GenBank/DDBJ whole genome shotgun (WGS) entry which is preliminary data.</text>
</comment>
<reference evidence="3 4" key="1">
    <citation type="submission" date="2019-01" db="EMBL/GenBank/DDBJ databases">
        <title>Altererythrobacter rhizovicinus sp. nov., isolated from the rhizosphere soil of Haloxylon ammodendron.</title>
        <authorList>
            <person name="Li H.-P."/>
            <person name="Gou J.-Y."/>
            <person name="Yao D."/>
            <person name="Han Q.-Q."/>
            <person name="Shao K.-Z."/>
            <person name="Zhao Q."/>
            <person name="Zhang J.-L."/>
        </authorList>
    </citation>
    <scope>NUCLEOTIDE SEQUENCE [LARGE SCALE GENOMIC DNA]</scope>
    <source>
        <strain evidence="3 4">AY-3R</strain>
    </source>
</reference>